<proteinExistence type="predicted"/>
<dbReference type="Gene3D" id="2.160.20.10">
    <property type="entry name" value="Single-stranded right-handed beta-helix, Pectin lyase-like"/>
    <property type="match status" value="1"/>
</dbReference>
<dbReference type="Proteomes" id="UP000070513">
    <property type="component" value="Unassembled WGS sequence"/>
</dbReference>
<evidence type="ECO:0000256" key="1">
    <source>
        <dbReference type="SAM" id="SignalP"/>
    </source>
</evidence>
<dbReference type="InterPro" id="IPR012334">
    <property type="entry name" value="Pectin_lyas_fold"/>
</dbReference>
<dbReference type="SMART" id="SM00710">
    <property type="entry name" value="PbH1"/>
    <property type="match status" value="4"/>
</dbReference>
<reference evidence="4" key="1">
    <citation type="submission" date="2015-12" db="EMBL/GenBank/DDBJ databases">
        <title>Genome sequence of a biocontrol rhizobacterium Chryseobacterium kwangjuense strain KJ1R5 isolated from pepper (Capsicum annuum L.).</title>
        <authorList>
            <person name="Jeong J.-J."/>
            <person name="Park H."/>
            <person name="Mannaa M."/>
            <person name="Sang M.K."/>
            <person name="Choi I.-G."/>
            <person name="Kim K.D."/>
        </authorList>
    </citation>
    <scope>NUCLEOTIDE SEQUENCE [LARGE SCALE GENOMIC DNA]</scope>
    <source>
        <strain evidence="4">KJ1R5</strain>
    </source>
</reference>
<accession>A0A135WIE2</accession>
<evidence type="ECO:0000313" key="4">
    <source>
        <dbReference type="Proteomes" id="UP000070513"/>
    </source>
</evidence>
<sequence>MKKVIVLFFVLLSFLGSCQEYVQDRFSGYAAVKNEYFAKAKDLTAYLPKGYSQNGDTDYTSYIQKGINENAVLIMPDFPVLINENGLTLKSDQKILFQKSSKLIMKPNAKDRNGMLNLFNIRNVDLYYPTITGDKHKHLTTTGEWGMGIYILSSSNVNIIGASIESFWGDGICIGGRNNISSSGITMKNIILKDNRRNGITIGGVSNLLLENAYIANTTGTNPQAGIDVEPDSNAYDVKNIKLNNIETEKNGNYGIIISPGNMVGKQQKDISIAISNFKDNGSKIGLGMAVTRDKPNTQFPKLGGNISVSNFSSQNNSTARFRSFKGASHQVSVKMDFGKLGAAASKSTVSYDQKLKNNAETITLK</sequence>
<gene>
    <name evidence="3" type="ORF">AU378_02635</name>
</gene>
<reference evidence="3 4" key="2">
    <citation type="journal article" date="2016" name="Genome Announc.">
        <title>Draft Genome Sequence of a Biocontrol Rhizobacterium, Chryseobacterium kwangjuense Strain KJ1R5, Isolated from Pepper (Capsicum annuum).</title>
        <authorList>
            <person name="Jeong J.J."/>
            <person name="Park H."/>
            <person name="Park B.H."/>
            <person name="Mannaa M."/>
            <person name="Sang M.K."/>
            <person name="Choi I.G."/>
            <person name="Kim K.D."/>
        </authorList>
    </citation>
    <scope>NUCLEOTIDE SEQUENCE [LARGE SCALE GENOMIC DNA]</scope>
    <source>
        <strain evidence="3 4">KJ1R5</strain>
    </source>
</reference>
<dbReference type="RefSeq" id="WP_062647704.1">
    <property type="nucleotide sequence ID" value="NZ_LPUR01000001.1"/>
</dbReference>
<organism evidence="3 4">
    <name type="scientific">Chryseobacterium kwangjuense</name>
    <dbReference type="NCBI Taxonomy" id="267125"/>
    <lineage>
        <taxon>Bacteria</taxon>
        <taxon>Pseudomonadati</taxon>
        <taxon>Bacteroidota</taxon>
        <taxon>Flavobacteriia</taxon>
        <taxon>Flavobacteriales</taxon>
        <taxon>Weeksellaceae</taxon>
        <taxon>Chryseobacterium group</taxon>
        <taxon>Chryseobacterium</taxon>
    </lineage>
</organism>
<evidence type="ECO:0000259" key="2">
    <source>
        <dbReference type="Pfam" id="PF13229"/>
    </source>
</evidence>
<dbReference type="OrthoDB" id="253409at2"/>
<dbReference type="InterPro" id="IPR006626">
    <property type="entry name" value="PbH1"/>
</dbReference>
<feature type="signal peptide" evidence="1">
    <location>
        <begin position="1"/>
        <end position="22"/>
    </location>
</feature>
<feature type="domain" description="Right handed beta helix" evidence="2">
    <location>
        <begin position="148"/>
        <end position="295"/>
    </location>
</feature>
<dbReference type="AlphaFoldDB" id="A0A135WIE2"/>
<keyword evidence="1" id="KW-0732">Signal</keyword>
<dbReference type="InterPro" id="IPR011050">
    <property type="entry name" value="Pectin_lyase_fold/virulence"/>
</dbReference>
<dbReference type="Pfam" id="PF13229">
    <property type="entry name" value="Beta_helix"/>
    <property type="match status" value="1"/>
</dbReference>
<dbReference type="SUPFAM" id="SSF51126">
    <property type="entry name" value="Pectin lyase-like"/>
    <property type="match status" value="1"/>
</dbReference>
<evidence type="ECO:0000313" key="3">
    <source>
        <dbReference type="EMBL" id="KXH84677.1"/>
    </source>
</evidence>
<name>A0A135WIE2_9FLAO</name>
<protein>
    <recommendedName>
        <fullName evidence="2">Right handed beta helix domain-containing protein</fullName>
    </recommendedName>
</protein>
<feature type="chain" id="PRO_5007468017" description="Right handed beta helix domain-containing protein" evidence="1">
    <location>
        <begin position="23"/>
        <end position="366"/>
    </location>
</feature>
<comment type="caution">
    <text evidence="3">The sequence shown here is derived from an EMBL/GenBank/DDBJ whole genome shotgun (WGS) entry which is preliminary data.</text>
</comment>
<dbReference type="InterPro" id="IPR039448">
    <property type="entry name" value="Beta_helix"/>
</dbReference>
<dbReference type="PROSITE" id="PS51257">
    <property type="entry name" value="PROKAR_LIPOPROTEIN"/>
    <property type="match status" value="1"/>
</dbReference>
<dbReference type="EMBL" id="LPUR01000001">
    <property type="protein sequence ID" value="KXH84677.1"/>
    <property type="molecule type" value="Genomic_DNA"/>
</dbReference>